<reference evidence="2" key="1">
    <citation type="journal article" date="2023" name="Science">
        <title>Genome structures resolve the early diversification of teleost fishes.</title>
        <authorList>
            <person name="Parey E."/>
            <person name="Louis A."/>
            <person name="Montfort J."/>
            <person name="Bouchez O."/>
            <person name="Roques C."/>
            <person name="Iampietro C."/>
            <person name="Lluch J."/>
            <person name="Castinel A."/>
            <person name="Donnadieu C."/>
            <person name="Desvignes T."/>
            <person name="Floi Bucao C."/>
            <person name="Jouanno E."/>
            <person name="Wen M."/>
            <person name="Mejri S."/>
            <person name="Dirks R."/>
            <person name="Jansen H."/>
            <person name="Henkel C."/>
            <person name="Chen W.J."/>
            <person name="Zahm M."/>
            <person name="Cabau C."/>
            <person name="Klopp C."/>
            <person name="Thompson A.W."/>
            <person name="Robinson-Rechavi M."/>
            <person name="Braasch I."/>
            <person name="Lecointre G."/>
            <person name="Bobe J."/>
            <person name="Postlethwait J.H."/>
            <person name="Berthelot C."/>
            <person name="Roest Crollius H."/>
            <person name="Guiguen Y."/>
        </authorList>
    </citation>
    <scope>NUCLEOTIDE SEQUENCE</scope>
    <source>
        <strain evidence="2">NC1722</strain>
    </source>
</reference>
<dbReference type="AlphaFoldDB" id="A0AAD7WP08"/>
<evidence type="ECO:0000313" key="2">
    <source>
        <dbReference type="EMBL" id="KAJ8403049.1"/>
    </source>
</evidence>
<name>A0AAD7WP08_9TELE</name>
<proteinExistence type="predicted"/>
<protein>
    <submittedName>
        <fullName evidence="2">Uncharacterized protein</fullName>
    </submittedName>
</protein>
<feature type="region of interest" description="Disordered" evidence="1">
    <location>
        <begin position="77"/>
        <end position="100"/>
    </location>
</feature>
<sequence length="100" mass="10577">MEQCIGEVSSGCLQRAWTSAQNPLLGCVGGRRAAVVHSTTAVRDGNAFHVSTTEEFGCPPLLPSGSGAFGAMIPVTSRRGRRGRHRLSYSRIPADEPSPP</sequence>
<evidence type="ECO:0000256" key="1">
    <source>
        <dbReference type="SAM" id="MobiDB-lite"/>
    </source>
</evidence>
<evidence type="ECO:0000313" key="3">
    <source>
        <dbReference type="Proteomes" id="UP001221898"/>
    </source>
</evidence>
<organism evidence="2 3">
    <name type="scientific">Aldrovandia affinis</name>
    <dbReference type="NCBI Taxonomy" id="143900"/>
    <lineage>
        <taxon>Eukaryota</taxon>
        <taxon>Metazoa</taxon>
        <taxon>Chordata</taxon>
        <taxon>Craniata</taxon>
        <taxon>Vertebrata</taxon>
        <taxon>Euteleostomi</taxon>
        <taxon>Actinopterygii</taxon>
        <taxon>Neopterygii</taxon>
        <taxon>Teleostei</taxon>
        <taxon>Notacanthiformes</taxon>
        <taxon>Halosauridae</taxon>
        <taxon>Aldrovandia</taxon>
    </lineage>
</organism>
<gene>
    <name evidence="2" type="ORF">AAFF_G00359650</name>
</gene>
<accession>A0AAD7WP08</accession>
<feature type="compositionally biased region" description="Basic residues" evidence="1">
    <location>
        <begin position="78"/>
        <end position="88"/>
    </location>
</feature>
<comment type="caution">
    <text evidence="2">The sequence shown here is derived from an EMBL/GenBank/DDBJ whole genome shotgun (WGS) entry which is preliminary data.</text>
</comment>
<keyword evidence="3" id="KW-1185">Reference proteome</keyword>
<dbReference type="Proteomes" id="UP001221898">
    <property type="component" value="Unassembled WGS sequence"/>
</dbReference>
<dbReference type="EMBL" id="JAINUG010000060">
    <property type="protein sequence ID" value="KAJ8403049.1"/>
    <property type="molecule type" value="Genomic_DNA"/>
</dbReference>